<comment type="caution">
    <text evidence="1">The sequence shown here is derived from an EMBL/GenBank/DDBJ whole genome shotgun (WGS) entry which is preliminary data.</text>
</comment>
<gene>
    <name evidence="1" type="ORF">F5876DRAFT_71245</name>
</gene>
<evidence type="ECO:0000313" key="2">
    <source>
        <dbReference type="Proteomes" id="UP001163835"/>
    </source>
</evidence>
<name>A0ACC1TGD3_9AGAR</name>
<keyword evidence="2" id="KW-1185">Reference proteome</keyword>
<protein>
    <submittedName>
        <fullName evidence="1">Uncharacterized protein</fullName>
    </submittedName>
</protein>
<proteinExistence type="predicted"/>
<accession>A0ACC1TGD3</accession>
<dbReference type="Proteomes" id="UP001163835">
    <property type="component" value="Unassembled WGS sequence"/>
</dbReference>
<sequence length="109" mass="12393">MSRQSTLSSTGTWRRGTPNKTRPELVNEILEPTDTNNTPTVPATKEQIAREYLTSKAVIIGTNTLLTKEDIYDAMLRATRLPKKELDVTLKTVEHGIMLLMRKETNMNY</sequence>
<reference evidence="1" key="1">
    <citation type="submission" date="2022-09" db="EMBL/GenBank/DDBJ databases">
        <title>A Global Phylogenomic Analysis of the Shiitake Genus Lentinula.</title>
        <authorList>
            <consortium name="DOE Joint Genome Institute"/>
            <person name="Sierra-Patev S."/>
            <person name="Min B."/>
            <person name="Naranjo-Ortiz M."/>
            <person name="Looney B."/>
            <person name="Konkel Z."/>
            <person name="Slot J.C."/>
            <person name="Sakamoto Y."/>
            <person name="Steenwyk J.L."/>
            <person name="Rokas A."/>
            <person name="Carro J."/>
            <person name="Camarero S."/>
            <person name="Ferreira P."/>
            <person name="Molpeceres G."/>
            <person name="Ruiz-Duenas F.J."/>
            <person name="Serrano A."/>
            <person name="Henrissat B."/>
            <person name="Drula E."/>
            <person name="Hughes K.W."/>
            <person name="Mata J.L."/>
            <person name="Ishikawa N.K."/>
            <person name="Vargas-Isla R."/>
            <person name="Ushijima S."/>
            <person name="Smith C.A."/>
            <person name="Ahrendt S."/>
            <person name="Andreopoulos W."/>
            <person name="He G."/>
            <person name="Labutti K."/>
            <person name="Lipzen A."/>
            <person name="Ng V."/>
            <person name="Riley R."/>
            <person name="Sandor L."/>
            <person name="Barry K."/>
            <person name="Martinez A.T."/>
            <person name="Xiao Y."/>
            <person name="Gibbons J.G."/>
            <person name="Terashima K."/>
            <person name="Grigoriev I.V."/>
            <person name="Hibbett D.S."/>
        </authorList>
    </citation>
    <scope>NUCLEOTIDE SEQUENCE</scope>
    <source>
        <strain evidence="1">TMI1499</strain>
    </source>
</reference>
<dbReference type="EMBL" id="MU796980">
    <property type="protein sequence ID" value="KAJ3803692.1"/>
    <property type="molecule type" value="Genomic_DNA"/>
</dbReference>
<organism evidence="1 2">
    <name type="scientific">Lentinula aff. lateritia</name>
    <dbReference type="NCBI Taxonomy" id="2804960"/>
    <lineage>
        <taxon>Eukaryota</taxon>
        <taxon>Fungi</taxon>
        <taxon>Dikarya</taxon>
        <taxon>Basidiomycota</taxon>
        <taxon>Agaricomycotina</taxon>
        <taxon>Agaricomycetes</taxon>
        <taxon>Agaricomycetidae</taxon>
        <taxon>Agaricales</taxon>
        <taxon>Marasmiineae</taxon>
        <taxon>Omphalotaceae</taxon>
        <taxon>Lentinula</taxon>
    </lineage>
</organism>
<evidence type="ECO:0000313" key="1">
    <source>
        <dbReference type="EMBL" id="KAJ3803692.1"/>
    </source>
</evidence>